<accession>A0A1F7F8Z9</accession>
<dbReference type="PANTHER" id="PTHR10513">
    <property type="entry name" value="DEOXYNUCLEOSIDE KINASE"/>
    <property type="match status" value="1"/>
</dbReference>
<dbReference type="Gene3D" id="3.40.50.300">
    <property type="entry name" value="P-loop containing nucleotide triphosphate hydrolases"/>
    <property type="match status" value="1"/>
</dbReference>
<evidence type="ECO:0000313" key="4">
    <source>
        <dbReference type="Proteomes" id="UP000179243"/>
    </source>
</evidence>
<proteinExistence type="predicted"/>
<keyword evidence="3" id="KW-0808">Transferase</keyword>
<keyword evidence="1" id="KW-0067">ATP-binding</keyword>
<protein>
    <submittedName>
        <fullName evidence="3">Deoxyadenosine kinase</fullName>
    </submittedName>
</protein>
<dbReference type="Pfam" id="PF01712">
    <property type="entry name" value="dNK"/>
    <property type="match status" value="1"/>
</dbReference>
<dbReference type="PANTHER" id="PTHR10513:SF46">
    <property type="entry name" value="DEOXYGUANOSINE KINASE"/>
    <property type="match status" value="1"/>
</dbReference>
<keyword evidence="1" id="KW-0547">Nucleotide-binding</keyword>
<dbReference type="InterPro" id="IPR031314">
    <property type="entry name" value="DNK_dom"/>
</dbReference>
<organism evidence="3 4">
    <name type="scientific">Candidatus Raymondbacteria bacterium RIFOXYD12_FULL_49_13</name>
    <dbReference type="NCBI Taxonomy" id="1817890"/>
    <lineage>
        <taxon>Bacteria</taxon>
        <taxon>Raymondiibacteriota</taxon>
    </lineage>
</organism>
<dbReference type="AlphaFoldDB" id="A0A1F7F8Z9"/>
<gene>
    <name evidence="3" type="ORF">A2519_21440</name>
</gene>
<dbReference type="PIRSF" id="PIRSF000705">
    <property type="entry name" value="DNK"/>
    <property type="match status" value="1"/>
</dbReference>
<dbReference type="CDD" id="cd01673">
    <property type="entry name" value="dNK"/>
    <property type="match status" value="1"/>
</dbReference>
<dbReference type="InterPro" id="IPR002624">
    <property type="entry name" value="DCK/DGK"/>
</dbReference>
<dbReference type="GO" id="GO:0005524">
    <property type="term" value="F:ATP binding"/>
    <property type="evidence" value="ECO:0007669"/>
    <property type="project" value="UniProtKB-KW"/>
</dbReference>
<dbReference type="InterPro" id="IPR050566">
    <property type="entry name" value="Deoxyribonucleoside_kinase"/>
</dbReference>
<name>A0A1F7F8Z9_UNCRA</name>
<evidence type="ECO:0000256" key="1">
    <source>
        <dbReference type="PIRSR" id="PIRSR000705-3"/>
    </source>
</evidence>
<dbReference type="GO" id="GO:0019136">
    <property type="term" value="F:deoxynucleoside kinase activity"/>
    <property type="evidence" value="ECO:0007669"/>
    <property type="project" value="InterPro"/>
</dbReference>
<feature type="binding site" evidence="1">
    <location>
        <begin position="18"/>
        <end position="26"/>
    </location>
    <ligand>
        <name>ATP</name>
        <dbReference type="ChEBI" id="CHEBI:30616"/>
    </ligand>
</feature>
<sequence length="222" mass="26027">MKQQGDFLKQIHYLAVEGAIGAGKTSFASLLAARLTAKLILEEVEENPFIQKFYNDRGRYAFQTQLFFLLSRYRQQLEIGQKDLFHQIVVSDYMFAKDRIFANLNLNENEFSLYDRVAEILETHIPKPDFIIYLQATGKRLLKNVRERNRTYESSLEPEYIESVNEAYNHFFFNYTDAPVLIVDATEIDFVRNAEEFDEILKELNKGGKGTRYFKPLTHVKK</sequence>
<evidence type="ECO:0000313" key="3">
    <source>
        <dbReference type="EMBL" id="OGK03058.1"/>
    </source>
</evidence>
<feature type="domain" description="Deoxynucleoside kinase" evidence="2">
    <location>
        <begin position="14"/>
        <end position="206"/>
    </location>
</feature>
<dbReference type="SUPFAM" id="SSF52540">
    <property type="entry name" value="P-loop containing nucleoside triphosphate hydrolases"/>
    <property type="match status" value="1"/>
</dbReference>
<dbReference type="Proteomes" id="UP000179243">
    <property type="component" value="Unassembled WGS sequence"/>
</dbReference>
<comment type="caution">
    <text evidence="3">The sequence shown here is derived from an EMBL/GenBank/DDBJ whole genome shotgun (WGS) entry which is preliminary data.</text>
</comment>
<evidence type="ECO:0000259" key="2">
    <source>
        <dbReference type="Pfam" id="PF01712"/>
    </source>
</evidence>
<dbReference type="GO" id="GO:0005737">
    <property type="term" value="C:cytoplasm"/>
    <property type="evidence" value="ECO:0007669"/>
    <property type="project" value="TreeGrafter"/>
</dbReference>
<dbReference type="InterPro" id="IPR027417">
    <property type="entry name" value="P-loop_NTPase"/>
</dbReference>
<reference evidence="3 4" key="1">
    <citation type="journal article" date="2016" name="Nat. Commun.">
        <title>Thousands of microbial genomes shed light on interconnected biogeochemical processes in an aquifer system.</title>
        <authorList>
            <person name="Anantharaman K."/>
            <person name="Brown C.T."/>
            <person name="Hug L.A."/>
            <person name="Sharon I."/>
            <person name="Castelle C.J."/>
            <person name="Probst A.J."/>
            <person name="Thomas B.C."/>
            <person name="Singh A."/>
            <person name="Wilkins M.J."/>
            <person name="Karaoz U."/>
            <person name="Brodie E.L."/>
            <person name="Williams K.H."/>
            <person name="Hubbard S.S."/>
            <person name="Banfield J.F."/>
        </authorList>
    </citation>
    <scope>NUCLEOTIDE SEQUENCE [LARGE SCALE GENOMIC DNA]</scope>
</reference>
<keyword evidence="3" id="KW-0418">Kinase</keyword>
<dbReference type="EMBL" id="MFYX01000098">
    <property type="protein sequence ID" value="OGK03058.1"/>
    <property type="molecule type" value="Genomic_DNA"/>
</dbReference>